<feature type="domain" description="Acyl-CoA dehydrogenase/oxidase N-terminal" evidence="2">
    <location>
        <begin position="391"/>
        <end position="489"/>
    </location>
</feature>
<dbReference type="InterPro" id="IPR037069">
    <property type="entry name" value="AcylCoA_DH/ox_N_sf"/>
</dbReference>
<dbReference type="Pfam" id="PF08028">
    <property type="entry name" value="Acyl-CoA_dh_2"/>
    <property type="match status" value="1"/>
</dbReference>
<accession>A0ABT1YJ11</accession>
<dbReference type="SUPFAM" id="SSF47203">
    <property type="entry name" value="Acyl-CoA dehydrogenase C-terminal domain-like"/>
    <property type="match status" value="1"/>
</dbReference>
<feature type="domain" description="Acyl-CoA dehydrogenase C-terminal" evidence="3">
    <location>
        <begin position="610"/>
        <end position="743"/>
    </location>
</feature>
<keyword evidence="5" id="KW-1185">Reference proteome</keyword>
<dbReference type="InterPro" id="IPR046373">
    <property type="entry name" value="Acyl-CoA_Oxase/DH_mid-dom_sf"/>
</dbReference>
<dbReference type="SUPFAM" id="SSF53850">
    <property type="entry name" value="Periplasmic binding protein-like II"/>
    <property type="match status" value="1"/>
</dbReference>
<comment type="caution">
    <text evidence="4">The sequence shown here is derived from an EMBL/GenBank/DDBJ whole genome shotgun (WGS) entry which is preliminary data.</text>
</comment>
<dbReference type="PANTHER" id="PTHR43884:SF12">
    <property type="entry name" value="ISOVALERYL-COA DEHYDROGENASE, MITOCHONDRIAL-RELATED"/>
    <property type="match status" value="1"/>
</dbReference>
<dbReference type="Pfam" id="PF02771">
    <property type="entry name" value="Acyl-CoA_dh_N"/>
    <property type="match status" value="1"/>
</dbReference>
<reference evidence="4 5" key="1">
    <citation type="submission" date="2022-08" db="EMBL/GenBank/DDBJ databases">
        <title>Paenibacillus endoradicis sp. nov., Paenibacillus radicibacter sp. nov and Paenibacillus pararadicis sp. nov., three cold-adapted plant growth-promoting bacteria isolated from root of Larix gmelinii in Great Khingan.</title>
        <authorList>
            <person name="Xue H."/>
        </authorList>
    </citation>
    <scope>NUCLEOTIDE SEQUENCE [LARGE SCALE GENOMIC DNA]</scope>
    <source>
        <strain evidence="4 5">N5-1-1-5</strain>
    </source>
</reference>
<dbReference type="RefSeq" id="WP_258214745.1">
    <property type="nucleotide sequence ID" value="NZ_JANQBD010000013.1"/>
</dbReference>
<dbReference type="NCBIfam" id="TIGR04022">
    <property type="entry name" value="sulfur_SfnB"/>
    <property type="match status" value="1"/>
</dbReference>
<dbReference type="Proteomes" id="UP001300012">
    <property type="component" value="Unassembled WGS sequence"/>
</dbReference>
<dbReference type="PANTHER" id="PTHR43884">
    <property type="entry name" value="ACYL-COA DEHYDROGENASE"/>
    <property type="match status" value="1"/>
</dbReference>
<dbReference type="EC" id="1.-.-.-" evidence="4"/>
<evidence type="ECO:0000313" key="4">
    <source>
        <dbReference type="EMBL" id="MCR8633166.1"/>
    </source>
</evidence>
<dbReference type="Gene3D" id="1.20.140.10">
    <property type="entry name" value="Butyryl-CoA Dehydrogenase, subunit A, domain 3"/>
    <property type="match status" value="1"/>
</dbReference>
<dbReference type="InterPro" id="IPR009100">
    <property type="entry name" value="AcylCoA_DH/oxidase_NM_dom_sf"/>
</dbReference>
<organism evidence="4 5">
    <name type="scientific">Paenibacillus radicis</name>
    <name type="common">ex Xue et al. 2023</name>
    <dbReference type="NCBI Taxonomy" id="2972489"/>
    <lineage>
        <taxon>Bacteria</taxon>
        <taxon>Bacillati</taxon>
        <taxon>Bacillota</taxon>
        <taxon>Bacilli</taxon>
        <taxon>Bacillales</taxon>
        <taxon>Paenibacillaceae</taxon>
        <taxon>Paenibacillus</taxon>
    </lineage>
</organism>
<dbReference type="Gene3D" id="3.40.190.10">
    <property type="entry name" value="Periplasmic binding protein-like II"/>
    <property type="match status" value="1"/>
</dbReference>
<gene>
    <name evidence="4" type="ORF">NV381_18350</name>
</gene>
<name>A0ABT1YJ11_9BACL</name>
<keyword evidence="1 4" id="KW-0560">Oxidoreductase</keyword>
<dbReference type="Gene3D" id="3.40.190.270">
    <property type="match status" value="1"/>
</dbReference>
<evidence type="ECO:0000313" key="5">
    <source>
        <dbReference type="Proteomes" id="UP001300012"/>
    </source>
</evidence>
<dbReference type="SUPFAM" id="SSF56645">
    <property type="entry name" value="Acyl-CoA dehydrogenase NM domain-like"/>
    <property type="match status" value="1"/>
</dbReference>
<dbReference type="GO" id="GO:0016491">
    <property type="term" value="F:oxidoreductase activity"/>
    <property type="evidence" value="ECO:0007669"/>
    <property type="project" value="UniProtKB-KW"/>
</dbReference>
<protein>
    <submittedName>
        <fullName evidence="4">SfnB family sulfur acquisition oxidoreductase</fullName>
        <ecNumber evidence="4">1.-.-.-</ecNumber>
    </submittedName>
</protein>
<evidence type="ECO:0000259" key="3">
    <source>
        <dbReference type="Pfam" id="PF08028"/>
    </source>
</evidence>
<evidence type="ECO:0000259" key="2">
    <source>
        <dbReference type="Pfam" id="PF02771"/>
    </source>
</evidence>
<dbReference type="Gene3D" id="2.40.110.10">
    <property type="entry name" value="Butyryl-CoA Dehydrogenase, subunit A, domain 2"/>
    <property type="match status" value="1"/>
</dbReference>
<dbReference type="InterPro" id="IPR023922">
    <property type="entry name" value="S04_starv_induced_SfnB"/>
</dbReference>
<dbReference type="InterPro" id="IPR013107">
    <property type="entry name" value="Acyl-CoA_DH_C"/>
</dbReference>
<sequence>MPFEWKTIRYDCLQIPSVWGLALQLGEMQKDLKSLGFRLEPAADLKNGEALEVPPAGEEADIYYSNSLSTLYSLSRGQKIAIVGLNQLTAKAFILVRPDSWIDSIPSLKGATIGVSYDWDNRADIHKIEAIQRVTAIIEQAGLLESDVRWVHLPPGTMNHTQRETVALLQGEVDAIISFGADAYDVERITGARVLDRERLPRWGQKAAISNLDEDMDSASDFDSDSDSEQAGLFAFALSVAWMQSYPEAVERVLAHLQLAAEWADKHQKDAYRHAAKAAGIPESRIETAYDGSLLKQLPLTLDQRHLDLLAKYKSSYLKKELLESDFILDDFVDRKLSANTQVLIASGLVQSPLSDRVSSFMIDDVPVRYFEDRKEARLIRSDEEALYIAHEFADKIRAGASDRDRYRRLPFDEIKQLAESGLLSMVVPQEYGGPGVSTVTLAEVFKIISAADAAIGQIPQNHHFFVKVLELNGTEDQKRHFFAEVLKGAQFGNGLAERGARVGKLMSTRVTSSGEGTWRVNGRKYYCTGSLFSPWIPVFADDDDGKRVAVFIPRQAEGLTLIDDWSGIGQRTTASGSVVLSNVEVPDAYIVPHWKTFEVPQYFGAFAQIMHAAVDVGIAVAAIEDASRFVREKSRPSIQSGAARASEEPYLIKRFGELGVRLQAAEALLEKAAAAIDTARSNLNEKTAGQSSLLVASAKAVATDVVIDITNALFEVAGTASMDEKYNLDRHWRNGRIHTLHDPVRWKLHHVGNWYLNGLLPPNQAGL</sequence>
<evidence type="ECO:0000256" key="1">
    <source>
        <dbReference type="ARBA" id="ARBA00023002"/>
    </source>
</evidence>
<dbReference type="EMBL" id="JANQBD010000013">
    <property type="protein sequence ID" value="MCR8633166.1"/>
    <property type="molecule type" value="Genomic_DNA"/>
</dbReference>
<dbReference type="Gene3D" id="1.10.540.10">
    <property type="entry name" value="Acyl-CoA dehydrogenase/oxidase, N-terminal domain"/>
    <property type="match status" value="1"/>
</dbReference>
<proteinExistence type="predicted"/>
<dbReference type="InterPro" id="IPR013786">
    <property type="entry name" value="AcylCoA_DH/ox_N"/>
</dbReference>
<dbReference type="InterPro" id="IPR036250">
    <property type="entry name" value="AcylCo_DH-like_C"/>
</dbReference>